<reference evidence="4" key="1">
    <citation type="journal article" date="2018" name="Mol. Biol. Evol.">
        <title>Broad Genomic Sampling Reveals a Smut Pathogenic Ancestry of the Fungal Clade Ustilaginomycotina.</title>
        <authorList>
            <person name="Kijpornyongpan T."/>
            <person name="Mondo S.J."/>
            <person name="Barry K."/>
            <person name="Sandor L."/>
            <person name="Lee J."/>
            <person name="Lipzen A."/>
            <person name="Pangilinan J."/>
            <person name="LaButti K."/>
            <person name="Hainaut M."/>
            <person name="Henrissat B."/>
            <person name="Grigoriev I.V."/>
            <person name="Spatafora J.W."/>
            <person name="Aime M.C."/>
        </authorList>
    </citation>
    <scope>NUCLEOTIDE SEQUENCE [LARGE SCALE GENOMIC DNA]</scope>
    <source>
        <strain evidence="4">MCA 4198</strain>
    </source>
</reference>
<keyword evidence="5" id="KW-1185">Reference proteome</keyword>
<evidence type="ECO:0000313" key="4">
    <source>
        <dbReference type="EMBL" id="PWN91611.1"/>
    </source>
</evidence>
<dbReference type="GeneID" id="37042986"/>
<evidence type="ECO:0000256" key="2">
    <source>
        <dbReference type="SAM" id="Phobius"/>
    </source>
</evidence>
<feature type="compositionally biased region" description="Basic and acidic residues" evidence="1">
    <location>
        <begin position="30"/>
        <end position="44"/>
    </location>
</feature>
<feature type="compositionally biased region" description="Polar residues" evidence="1">
    <location>
        <begin position="580"/>
        <end position="610"/>
    </location>
</feature>
<feature type="compositionally biased region" description="Low complexity" evidence="1">
    <location>
        <begin position="562"/>
        <end position="579"/>
    </location>
</feature>
<gene>
    <name evidence="4" type="ORF">FA10DRAFT_265460</name>
</gene>
<sequence length="610" mass="66047">MGALSRLRLMMVALVAASAASGLPTGIGTEDTRAADKRDAHLSPEDNSGPSHAGGIADKGQQELVSSSNARNVDSDIVFDAAGLAFKDESEADHVKSAWEAGRVETKVDPNSTLSRPLRNTYASLSFSAKGASKGKQGRRTGPPTVNPAGQSPFSSADIGAHGSNHYLNIGLFRPDYPFVPSGRRRFGKPDKEHHPLPTPVAGNGKVAGGVGKPVDGDDEDDLIHLSSGPPWSVPPWQSRRNVFKQGWTKSILDDDVRLSVPDDRRRPRSETAGKLTRDLLRKKWWRWKPGEGYVLSSHKDFDIYRKGPGIALAQLLPPREKAYVSPLPWIPNQSKREMAIYIPLIVVAIAIVAIVIEVRAHFRTLAKGKAAVDGRRRGFGPSQQHEPAFFVYVPPNADEATIASVLGRSYSSSAEPSSPDASRGLRTRQRTKARNLRELCREALDRGVQQVSLTSLRGHTSSTRKKANGAAEDGRATPLRATNKGNFRWTRIPSTVNETEDSPSNGEEEDNDGQQNKEERESKARSVSSRRRRRKGGDGGDDEDSGNDTFELLEKGGVNGSSSLSSSPTTNLNQSPPSFLNTSTNGRSRASNENLSSPSRLTSISIAPP</sequence>
<feature type="transmembrane region" description="Helical" evidence="2">
    <location>
        <begin position="339"/>
        <end position="359"/>
    </location>
</feature>
<feature type="region of interest" description="Disordered" evidence="1">
    <location>
        <begin position="185"/>
        <end position="218"/>
    </location>
</feature>
<keyword evidence="2" id="KW-0472">Membrane</keyword>
<evidence type="ECO:0000256" key="1">
    <source>
        <dbReference type="SAM" id="MobiDB-lite"/>
    </source>
</evidence>
<feature type="compositionally biased region" description="Acidic residues" evidence="1">
    <location>
        <begin position="499"/>
        <end position="513"/>
    </location>
</feature>
<feature type="region of interest" description="Disordered" evidence="1">
    <location>
        <begin position="23"/>
        <end position="69"/>
    </location>
</feature>
<evidence type="ECO:0000313" key="5">
    <source>
        <dbReference type="Proteomes" id="UP000245768"/>
    </source>
</evidence>
<keyword evidence="2" id="KW-0812">Transmembrane</keyword>
<feature type="region of interest" description="Disordered" evidence="1">
    <location>
        <begin position="452"/>
        <end position="610"/>
    </location>
</feature>
<dbReference type="InParanoid" id="A0A316YQV3"/>
<organism evidence="4 5">
    <name type="scientific">Acaromyces ingoldii</name>
    <dbReference type="NCBI Taxonomy" id="215250"/>
    <lineage>
        <taxon>Eukaryota</taxon>
        <taxon>Fungi</taxon>
        <taxon>Dikarya</taxon>
        <taxon>Basidiomycota</taxon>
        <taxon>Ustilaginomycotina</taxon>
        <taxon>Exobasidiomycetes</taxon>
        <taxon>Exobasidiales</taxon>
        <taxon>Cryptobasidiaceae</taxon>
        <taxon>Acaromyces</taxon>
    </lineage>
</organism>
<keyword evidence="2" id="KW-1133">Transmembrane helix</keyword>
<feature type="compositionally biased region" description="Polar residues" evidence="1">
    <location>
        <begin position="452"/>
        <end position="462"/>
    </location>
</feature>
<proteinExistence type="predicted"/>
<dbReference type="EMBL" id="KZ819635">
    <property type="protein sequence ID" value="PWN91611.1"/>
    <property type="molecule type" value="Genomic_DNA"/>
</dbReference>
<accession>A0A316YQV3</accession>
<protein>
    <submittedName>
        <fullName evidence="4">Uncharacterized protein</fullName>
    </submittedName>
</protein>
<dbReference type="Proteomes" id="UP000245768">
    <property type="component" value="Unassembled WGS sequence"/>
</dbReference>
<name>A0A316YQV3_9BASI</name>
<feature type="signal peptide" evidence="3">
    <location>
        <begin position="1"/>
        <end position="22"/>
    </location>
</feature>
<dbReference type="RefSeq" id="XP_025378809.1">
    <property type="nucleotide sequence ID" value="XM_025521070.1"/>
</dbReference>
<feature type="region of interest" description="Disordered" evidence="1">
    <location>
        <begin position="410"/>
        <end position="433"/>
    </location>
</feature>
<keyword evidence="3" id="KW-0732">Signal</keyword>
<evidence type="ECO:0000256" key="3">
    <source>
        <dbReference type="SAM" id="SignalP"/>
    </source>
</evidence>
<feature type="chain" id="PRO_5016292768" evidence="3">
    <location>
        <begin position="23"/>
        <end position="610"/>
    </location>
</feature>
<feature type="region of interest" description="Disordered" evidence="1">
    <location>
        <begin position="125"/>
        <end position="153"/>
    </location>
</feature>
<dbReference type="AlphaFoldDB" id="A0A316YQV3"/>
<dbReference type="OrthoDB" id="3364146at2759"/>
<feature type="compositionally biased region" description="Low complexity" evidence="1">
    <location>
        <begin position="410"/>
        <end position="423"/>
    </location>
</feature>
<feature type="compositionally biased region" description="Basic and acidic residues" evidence="1">
    <location>
        <begin position="516"/>
        <end position="525"/>
    </location>
</feature>